<reference evidence="3 5" key="2">
    <citation type="submission" date="2021-03" db="EMBL/GenBank/DDBJ databases">
        <title>Rapid diversification of plasmids in a genus of pathogenic and nitrogen fixing bacteria.</title>
        <authorList>
            <person name="Weisberg A.J."/>
            <person name="Miller M."/>
            <person name="Ream W."/>
            <person name="Grunwald N.J."/>
            <person name="Chang J.H."/>
        </authorList>
    </citation>
    <scope>NUCLEOTIDE SEQUENCE [LARGE SCALE GENOMIC DNA]</scope>
    <source>
        <strain evidence="3 5">AF3.44</strain>
        <plasmid evidence="3 5">unnamed1</plasmid>
    </source>
</reference>
<proteinExistence type="predicted"/>
<dbReference type="Proteomes" id="UP000826513">
    <property type="component" value="Plasmid unnamed1"/>
</dbReference>
<keyword evidence="5" id="KW-1185">Reference proteome</keyword>
<dbReference type="STRING" id="1367849.GCA_000518585_02110"/>
<feature type="domain" description="Dienelactone hydrolase" evidence="1">
    <location>
        <begin position="140"/>
        <end position="341"/>
    </location>
</feature>
<dbReference type="PANTHER" id="PTHR22946">
    <property type="entry name" value="DIENELACTONE HYDROLASE DOMAIN-CONTAINING PROTEIN-RELATED"/>
    <property type="match status" value="1"/>
</dbReference>
<sequence length="352" mass="38451">MIDSENLSSLAIRLRDNLSFPWNFNPAAEDFTVWKARTRQTVVDALGIQTISPATASMVGHWDADGYTGQELELGFSNGETTRAYILKPKTEMKTPAAVLFHDHGSLFSIGKEKLIRRRDEPEQVAKASDSWADRLYGGRHIGNELAWRGYTVICADALGWGSQEGNGYEAQQALAANLMQFGISYASVILREDLECLAWLSNLPTVDADRVAVIGYSMGGSRAWQASALSDHATLCIAGGWMGTLAGLMQPGNNQLRGQSAFSMLHPQIAGKLDYPHFAALGAPKPTLIFSGEDDRHFPKATANAAQQQLRAIWKSAGSSALETKIWPGSAHAFSVEQQDHAFNWLEQALK</sequence>
<keyword evidence="2" id="KW-0378">Hydrolase</keyword>
<dbReference type="InterPro" id="IPR050261">
    <property type="entry name" value="FrsA_esterase"/>
</dbReference>
<evidence type="ECO:0000313" key="4">
    <source>
        <dbReference type="Proteomes" id="UP000298545"/>
    </source>
</evidence>
<dbReference type="Gene3D" id="3.40.50.1820">
    <property type="entry name" value="alpha/beta hydrolase"/>
    <property type="match status" value="1"/>
</dbReference>
<name>A0A4D7E624_9HYPH</name>
<dbReference type="InterPro" id="IPR002925">
    <property type="entry name" value="Dienelactn_hydro"/>
</dbReference>
<reference evidence="2 4" key="1">
    <citation type="submission" date="2019-04" db="EMBL/GenBank/DDBJ databases">
        <title>Complete genome sequence of Agrobacterium larrymoorei CFBP5473.</title>
        <authorList>
            <person name="Haryono M."/>
            <person name="Chou L."/>
            <person name="Lin Y.-C."/>
            <person name="Lai E.-M."/>
            <person name="Kuo C.-H."/>
        </authorList>
    </citation>
    <scope>NUCLEOTIDE SEQUENCE [LARGE SCALE GENOMIC DNA]</scope>
    <source>
        <strain evidence="2 4">CFBP5473</strain>
        <plasmid evidence="2">pAlCFBP5473</plasmid>
        <plasmid evidence="4">palcfbp5473</plasmid>
    </source>
</reference>
<gene>
    <name evidence="2" type="ORF">CFBP5473_22410</name>
    <name evidence="3" type="ORF">J5285_24660</name>
</gene>
<geneLocation type="plasmid" evidence="3 5">
    <name>unnamed1</name>
</geneLocation>
<geneLocation type="plasmid" evidence="2">
    <name>pAlCFBP5473</name>
</geneLocation>
<dbReference type="PANTHER" id="PTHR22946:SF0">
    <property type="entry name" value="DIENELACTONE HYDROLASE DOMAIN-CONTAINING PROTEIN"/>
    <property type="match status" value="1"/>
</dbReference>
<organism evidence="2 4">
    <name type="scientific">Agrobacterium larrymoorei</name>
    <dbReference type="NCBI Taxonomy" id="160699"/>
    <lineage>
        <taxon>Bacteria</taxon>
        <taxon>Pseudomonadati</taxon>
        <taxon>Pseudomonadota</taxon>
        <taxon>Alphaproteobacteria</taxon>
        <taxon>Hyphomicrobiales</taxon>
        <taxon>Rhizobiaceae</taxon>
        <taxon>Rhizobium/Agrobacterium group</taxon>
        <taxon>Agrobacterium</taxon>
    </lineage>
</organism>
<keyword evidence="2" id="KW-0614">Plasmid</keyword>
<evidence type="ECO:0000313" key="3">
    <source>
        <dbReference type="EMBL" id="QYA10744.1"/>
    </source>
</evidence>
<dbReference type="OrthoDB" id="3647650at2"/>
<dbReference type="SUPFAM" id="SSF53474">
    <property type="entry name" value="alpha/beta-Hydrolases"/>
    <property type="match status" value="1"/>
</dbReference>
<protein>
    <submittedName>
        <fullName evidence="2">Alpha/beta fold hydrolase</fullName>
    </submittedName>
    <submittedName>
        <fullName evidence="3">Dienelactone hydrolase family protein</fullName>
    </submittedName>
</protein>
<dbReference type="Proteomes" id="UP000298545">
    <property type="component" value="Plasmid pAlCFBP5473"/>
</dbReference>
<evidence type="ECO:0000313" key="5">
    <source>
        <dbReference type="Proteomes" id="UP000826513"/>
    </source>
</evidence>
<dbReference type="KEGG" id="alf:CFBP5473_22410"/>
<evidence type="ECO:0000313" key="2">
    <source>
        <dbReference type="EMBL" id="QCJ00741.1"/>
    </source>
</evidence>
<dbReference type="RefSeq" id="WP_027674895.1">
    <property type="nucleotide sequence ID" value="NZ_CP039693.1"/>
</dbReference>
<dbReference type="EMBL" id="CP039693">
    <property type="protein sequence ID" value="QCJ00741.1"/>
    <property type="molecule type" value="Genomic_DNA"/>
</dbReference>
<dbReference type="GO" id="GO:0016787">
    <property type="term" value="F:hydrolase activity"/>
    <property type="evidence" value="ECO:0007669"/>
    <property type="project" value="UniProtKB-KW"/>
</dbReference>
<dbReference type="EMBL" id="CP072170">
    <property type="protein sequence ID" value="QYA10744.1"/>
    <property type="molecule type" value="Genomic_DNA"/>
</dbReference>
<dbReference type="AlphaFoldDB" id="A0A4D7E624"/>
<dbReference type="Pfam" id="PF01738">
    <property type="entry name" value="DLH"/>
    <property type="match status" value="1"/>
</dbReference>
<accession>A0A4D7E624</accession>
<geneLocation type="plasmid" evidence="4">
    <name>palcfbp5473</name>
</geneLocation>
<dbReference type="InterPro" id="IPR029058">
    <property type="entry name" value="AB_hydrolase_fold"/>
</dbReference>
<evidence type="ECO:0000259" key="1">
    <source>
        <dbReference type="Pfam" id="PF01738"/>
    </source>
</evidence>